<evidence type="ECO:0000313" key="6">
    <source>
        <dbReference type="EMBL" id="MDA7424294.1"/>
    </source>
</evidence>
<dbReference type="PANTHER" id="PTHR30126:SF2">
    <property type="entry name" value="HTH-TYPE TRANSCRIPTIONAL REGULATOR YJIE"/>
    <property type="match status" value="1"/>
</dbReference>
<sequence length="310" mass="34853">MSSPWRIPDFREGDSAMDLNWLRDFECLARTLNFTRAAEERNITQSAFSRRIKALESWVGLPLVNRATYPIQITEAGRQFLPVALAAVSQLTDSRQAIRDAGVSDSRFIRFSVLHTISVNFLAHRIEELQEIIPDLRTRVISDSLSSCCELLIEGAVDIMMCYYHASVSPRIDDAAFTRRDLRKERLIPVAAAAPAKQHGWSLTNRTGTPIPYLAYEQSSFLGMVVDSIVQKRPMRVETIYVDGLVETIKRRVLNGSGFAWMPETAIENELAEGTVVPVGGPDWETRLTIAALANPETFNAQTRVLWDLL</sequence>
<accession>A0ABT4XQR4</accession>
<keyword evidence="2" id="KW-0805">Transcription regulation</keyword>
<evidence type="ECO:0000256" key="2">
    <source>
        <dbReference type="ARBA" id="ARBA00023015"/>
    </source>
</evidence>
<comment type="similarity">
    <text evidence="1">Belongs to the LysR transcriptional regulatory family.</text>
</comment>
<evidence type="ECO:0000256" key="3">
    <source>
        <dbReference type="ARBA" id="ARBA00023125"/>
    </source>
</evidence>
<organism evidence="6 7">
    <name type="scientific">Thalassococcus lentus</name>
    <dbReference type="NCBI Taxonomy" id="1210524"/>
    <lineage>
        <taxon>Bacteria</taxon>
        <taxon>Pseudomonadati</taxon>
        <taxon>Pseudomonadota</taxon>
        <taxon>Alphaproteobacteria</taxon>
        <taxon>Rhodobacterales</taxon>
        <taxon>Roseobacteraceae</taxon>
        <taxon>Thalassococcus</taxon>
    </lineage>
</organism>
<evidence type="ECO:0000259" key="5">
    <source>
        <dbReference type="PROSITE" id="PS50931"/>
    </source>
</evidence>
<dbReference type="Gene3D" id="1.10.10.10">
    <property type="entry name" value="Winged helix-like DNA-binding domain superfamily/Winged helix DNA-binding domain"/>
    <property type="match status" value="1"/>
</dbReference>
<reference evidence="6 7" key="1">
    <citation type="submission" date="2023-01" db="EMBL/GenBank/DDBJ databases">
        <title>Thalassococcus onchidii sp. nov., isolated from a marine invertebrate from the South China Sea.</title>
        <authorList>
            <person name="Xu S."/>
            <person name="Liu Z."/>
            <person name="Xu Y."/>
        </authorList>
    </citation>
    <scope>NUCLEOTIDE SEQUENCE [LARGE SCALE GENOMIC DNA]</scope>
    <source>
        <strain evidence="6 7">KCTC 32084</strain>
    </source>
</reference>
<dbReference type="RefSeq" id="WP_271431655.1">
    <property type="nucleotide sequence ID" value="NZ_JAQIOY010000002.1"/>
</dbReference>
<feature type="domain" description="HTH lysR-type" evidence="5">
    <location>
        <begin position="17"/>
        <end position="74"/>
    </location>
</feature>
<dbReference type="EMBL" id="JAQIOY010000002">
    <property type="protein sequence ID" value="MDA7424294.1"/>
    <property type="molecule type" value="Genomic_DNA"/>
</dbReference>
<keyword evidence="3" id="KW-0238">DNA-binding</keyword>
<proteinExistence type="inferred from homology"/>
<evidence type="ECO:0000313" key="7">
    <source>
        <dbReference type="Proteomes" id="UP001210720"/>
    </source>
</evidence>
<dbReference type="InterPro" id="IPR036388">
    <property type="entry name" value="WH-like_DNA-bd_sf"/>
</dbReference>
<evidence type="ECO:0000256" key="1">
    <source>
        <dbReference type="ARBA" id="ARBA00009437"/>
    </source>
</evidence>
<protein>
    <submittedName>
        <fullName evidence="6">LysR family transcriptional regulator</fullName>
    </submittedName>
</protein>
<dbReference type="Gene3D" id="3.40.190.10">
    <property type="entry name" value="Periplasmic binding protein-like II"/>
    <property type="match status" value="2"/>
</dbReference>
<dbReference type="InterPro" id="IPR000847">
    <property type="entry name" value="LysR_HTH_N"/>
</dbReference>
<dbReference type="PANTHER" id="PTHR30126">
    <property type="entry name" value="HTH-TYPE TRANSCRIPTIONAL REGULATOR"/>
    <property type="match status" value="1"/>
</dbReference>
<dbReference type="InterPro" id="IPR005119">
    <property type="entry name" value="LysR_subst-bd"/>
</dbReference>
<dbReference type="CDD" id="cd05466">
    <property type="entry name" value="PBP2_LTTR_substrate"/>
    <property type="match status" value="1"/>
</dbReference>
<evidence type="ECO:0000256" key="4">
    <source>
        <dbReference type="ARBA" id="ARBA00023163"/>
    </source>
</evidence>
<keyword evidence="4" id="KW-0804">Transcription</keyword>
<gene>
    <name evidence="6" type="ORF">PFY00_06115</name>
</gene>
<dbReference type="SUPFAM" id="SSF46785">
    <property type="entry name" value="Winged helix' DNA-binding domain"/>
    <property type="match status" value="1"/>
</dbReference>
<dbReference type="Pfam" id="PF03466">
    <property type="entry name" value="LysR_substrate"/>
    <property type="match status" value="1"/>
</dbReference>
<dbReference type="PRINTS" id="PR00039">
    <property type="entry name" value="HTHLYSR"/>
</dbReference>
<dbReference type="InterPro" id="IPR036390">
    <property type="entry name" value="WH_DNA-bd_sf"/>
</dbReference>
<dbReference type="Proteomes" id="UP001210720">
    <property type="component" value="Unassembled WGS sequence"/>
</dbReference>
<keyword evidence="7" id="KW-1185">Reference proteome</keyword>
<comment type="caution">
    <text evidence="6">The sequence shown here is derived from an EMBL/GenBank/DDBJ whole genome shotgun (WGS) entry which is preliminary data.</text>
</comment>
<dbReference type="PROSITE" id="PS50931">
    <property type="entry name" value="HTH_LYSR"/>
    <property type="match status" value="1"/>
</dbReference>
<dbReference type="SUPFAM" id="SSF53850">
    <property type="entry name" value="Periplasmic binding protein-like II"/>
    <property type="match status" value="1"/>
</dbReference>
<dbReference type="Pfam" id="PF00126">
    <property type="entry name" value="HTH_1"/>
    <property type="match status" value="1"/>
</dbReference>
<name>A0ABT4XQR4_9RHOB</name>